<name>A0A1H9Q487_9ACTN</name>
<sequence>MDSFELIIDTADLDGIKECDDILNVQGVTTNPTILTKTGKPAEQAIQDIIDYLRPDQKLFVQVVATDYESIMDEARYIAQLRPENIYTKIPVTHPGLKAIKQCAREGIPTLATAIYSSDAAFMAAHNGANYLAPYVNRMCNYGNGVQDVIDLIDMLAIQDSDTKVLAASFKNVDQAHQLIAAGAQALTLPPDVALNLVAHLGTQFAVDEFSANWERAYGRTTLRA</sequence>
<evidence type="ECO:0000313" key="4">
    <source>
        <dbReference type="EMBL" id="SER54683.1"/>
    </source>
</evidence>
<keyword evidence="6" id="KW-1185">Reference proteome</keyword>
<organism evidence="4 5">
    <name type="scientific">Parafannyhessea umbonata</name>
    <dbReference type="NCBI Taxonomy" id="604330"/>
    <lineage>
        <taxon>Bacteria</taxon>
        <taxon>Bacillati</taxon>
        <taxon>Actinomycetota</taxon>
        <taxon>Coriobacteriia</taxon>
        <taxon>Coriobacteriales</taxon>
        <taxon>Atopobiaceae</taxon>
        <taxon>Parafannyhessea</taxon>
    </lineage>
</organism>
<reference evidence="4" key="1">
    <citation type="submission" date="2016-10" db="EMBL/GenBank/DDBJ databases">
        <authorList>
            <person name="de Groot N.N."/>
        </authorList>
    </citation>
    <scope>NUCLEOTIDE SEQUENCE [LARGE SCALE GENOMIC DNA]</scope>
    <source>
        <strain evidence="4">KHGC19</strain>
    </source>
</reference>
<evidence type="ECO:0000256" key="1">
    <source>
        <dbReference type="ARBA" id="ARBA00004496"/>
    </source>
</evidence>
<dbReference type="PANTHER" id="PTHR10683:SF28">
    <property type="entry name" value="TRANSALDOLASE C"/>
    <property type="match status" value="1"/>
</dbReference>
<reference evidence="5 6" key="2">
    <citation type="submission" date="2016-10" db="EMBL/GenBank/DDBJ databases">
        <authorList>
            <person name="Varghese N."/>
            <person name="Submissions S."/>
        </authorList>
    </citation>
    <scope>NUCLEOTIDE SEQUENCE [LARGE SCALE GENOMIC DNA]</scope>
    <source>
        <strain evidence="5">KHGC19</strain>
        <strain evidence="3 6">WCP15</strain>
    </source>
</reference>
<dbReference type="RefSeq" id="WP_078687271.1">
    <property type="nucleotide sequence ID" value="NZ_FNWT01000003.1"/>
</dbReference>
<comment type="subcellular location">
    <subcellularLocation>
        <location evidence="1">Cytoplasm</location>
    </subcellularLocation>
</comment>
<dbReference type="SUPFAM" id="SSF51569">
    <property type="entry name" value="Aldolase"/>
    <property type="match status" value="1"/>
</dbReference>
<gene>
    <name evidence="4" type="ORF">SAMN05216446_1269</name>
    <name evidence="3" type="ORF">SAMN05216447_103146</name>
</gene>
<dbReference type="EMBL" id="FOGP01000004">
    <property type="protein sequence ID" value="SER54683.1"/>
    <property type="molecule type" value="Genomic_DNA"/>
</dbReference>
<dbReference type="GO" id="GO:0005737">
    <property type="term" value="C:cytoplasm"/>
    <property type="evidence" value="ECO:0007669"/>
    <property type="project" value="UniProtKB-SubCell"/>
</dbReference>
<dbReference type="Pfam" id="PF00923">
    <property type="entry name" value="TAL_FSA"/>
    <property type="match status" value="1"/>
</dbReference>
<dbReference type="EMBL" id="FNWT01000003">
    <property type="protein sequence ID" value="SEH48653.1"/>
    <property type="molecule type" value="Genomic_DNA"/>
</dbReference>
<proteinExistence type="predicted"/>
<dbReference type="Proteomes" id="UP000199128">
    <property type="component" value="Unassembled WGS sequence"/>
</dbReference>
<evidence type="ECO:0000256" key="2">
    <source>
        <dbReference type="ARBA" id="ARBA00023270"/>
    </source>
</evidence>
<dbReference type="GO" id="GO:0005975">
    <property type="term" value="P:carbohydrate metabolic process"/>
    <property type="evidence" value="ECO:0007669"/>
    <property type="project" value="InterPro"/>
</dbReference>
<dbReference type="PANTHER" id="PTHR10683">
    <property type="entry name" value="TRANSALDOLASE"/>
    <property type="match status" value="1"/>
</dbReference>
<dbReference type="PROSITE" id="PS01054">
    <property type="entry name" value="TRANSALDOLASE_1"/>
    <property type="match status" value="1"/>
</dbReference>
<dbReference type="InterPro" id="IPR001585">
    <property type="entry name" value="TAL/FSA"/>
</dbReference>
<evidence type="ECO:0000313" key="3">
    <source>
        <dbReference type="EMBL" id="SEH48653.1"/>
    </source>
</evidence>
<protein>
    <submittedName>
        <fullName evidence="4">Fructose-6-phosphate aldolase 1/fructose-6-phosphate aldolase 2</fullName>
    </submittedName>
</protein>
<dbReference type="Gene3D" id="3.20.20.70">
    <property type="entry name" value="Aldolase class I"/>
    <property type="match status" value="1"/>
</dbReference>
<keyword evidence="2" id="KW-0704">Schiff base</keyword>
<dbReference type="InterPro" id="IPR018225">
    <property type="entry name" value="Transaldolase_AS"/>
</dbReference>
<evidence type="ECO:0000313" key="5">
    <source>
        <dbReference type="Proteomes" id="UP000199128"/>
    </source>
</evidence>
<evidence type="ECO:0000313" key="6">
    <source>
        <dbReference type="Proteomes" id="UP000199135"/>
    </source>
</evidence>
<dbReference type="InterPro" id="IPR033919">
    <property type="entry name" value="TSA/FSA_arc/bac"/>
</dbReference>
<dbReference type="GO" id="GO:0016832">
    <property type="term" value="F:aldehyde-lyase activity"/>
    <property type="evidence" value="ECO:0007669"/>
    <property type="project" value="InterPro"/>
</dbReference>
<dbReference type="CDD" id="cd00956">
    <property type="entry name" value="Transaldolase_FSA"/>
    <property type="match status" value="1"/>
</dbReference>
<accession>A0A1H9Q487</accession>
<dbReference type="AlphaFoldDB" id="A0A1H9Q487"/>
<dbReference type="Proteomes" id="UP000199135">
    <property type="component" value="Unassembled WGS sequence"/>
</dbReference>
<dbReference type="InterPro" id="IPR013785">
    <property type="entry name" value="Aldolase_TIM"/>
</dbReference>